<dbReference type="GO" id="GO:0016702">
    <property type="term" value="F:oxidoreductase activity, acting on single donors with incorporation of molecular oxygen, incorporation of two atoms of oxygen"/>
    <property type="evidence" value="ECO:0007669"/>
    <property type="project" value="UniProtKB-ARBA"/>
</dbReference>
<evidence type="ECO:0000256" key="3">
    <source>
        <dbReference type="ARBA" id="ARBA00022723"/>
    </source>
</evidence>
<evidence type="ECO:0000313" key="7">
    <source>
        <dbReference type="EMBL" id="PPE75517.1"/>
    </source>
</evidence>
<comment type="cofactor">
    <cofactor evidence="1">
        <name>Zn(2+)</name>
        <dbReference type="ChEBI" id="CHEBI:29105"/>
    </cofactor>
</comment>
<accession>A0A2S5TKM9</accession>
<name>A0A2S5TKM9_9GAMM</name>
<keyword evidence="7" id="KW-0223">Dioxygenase</keyword>
<dbReference type="CDD" id="cd07363">
    <property type="entry name" value="45_DOPA_Dioxygenase"/>
    <property type="match status" value="1"/>
</dbReference>
<organism evidence="7 8">
    <name type="scientific">Solimonas fluminis</name>
    <dbReference type="NCBI Taxonomy" id="2086571"/>
    <lineage>
        <taxon>Bacteria</taxon>
        <taxon>Pseudomonadati</taxon>
        <taxon>Pseudomonadota</taxon>
        <taxon>Gammaproteobacteria</taxon>
        <taxon>Nevskiales</taxon>
        <taxon>Nevskiaceae</taxon>
        <taxon>Solimonas</taxon>
    </lineage>
</organism>
<dbReference type="RefSeq" id="WP_104228483.1">
    <property type="nucleotide sequence ID" value="NZ_PSNW01000001.1"/>
</dbReference>
<evidence type="ECO:0000259" key="6">
    <source>
        <dbReference type="Pfam" id="PF02900"/>
    </source>
</evidence>
<dbReference type="Proteomes" id="UP000238220">
    <property type="component" value="Unassembled WGS sequence"/>
</dbReference>
<evidence type="ECO:0000256" key="1">
    <source>
        <dbReference type="ARBA" id="ARBA00001947"/>
    </source>
</evidence>
<keyword evidence="4" id="KW-0862">Zinc</keyword>
<dbReference type="PIRSF" id="PIRSF006157">
    <property type="entry name" value="Doxgns_DODA"/>
    <property type="match status" value="1"/>
</dbReference>
<dbReference type="PANTHER" id="PTHR30096:SF0">
    <property type="entry name" value="4,5-DOPA DIOXYGENASE EXTRADIOL-LIKE PROTEIN"/>
    <property type="match status" value="1"/>
</dbReference>
<evidence type="ECO:0000256" key="5">
    <source>
        <dbReference type="ARBA" id="ARBA00023002"/>
    </source>
</evidence>
<protein>
    <submittedName>
        <fullName evidence="7">Dioxygenase</fullName>
    </submittedName>
</protein>
<dbReference type="EMBL" id="PSNW01000001">
    <property type="protein sequence ID" value="PPE75517.1"/>
    <property type="molecule type" value="Genomic_DNA"/>
</dbReference>
<dbReference type="GO" id="GO:0008270">
    <property type="term" value="F:zinc ion binding"/>
    <property type="evidence" value="ECO:0007669"/>
    <property type="project" value="InterPro"/>
</dbReference>
<dbReference type="InterPro" id="IPR014436">
    <property type="entry name" value="Extradiol_dOase_DODA"/>
</dbReference>
<dbReference type="PANTHER" id="PTHR30096">
    <property type="entry name" value="4,5-DOPA DIOXYGENASE EXTRADIOL-LIKE PROTEIN"/>
    <property type="match status" value="1"/>
</dbReference>
<sequence length="265" mass="28496">MTRLPSVFVSHGSPMLALGAGATGTAWRQLAAGLPRPRAVLVASAHWLTRAPAVGAARQPETIHDFGGFPQPLFDIRYPAPGEPAVARRAAELLANAGFEAHGVERGLDHGAWVPLREFYPQADVPVVPLALQPRLGPEHHYRLGLALRPLRDEGVLVLGSGSLTHNLHEVRFEETAEVAPYVAEFQRWFAGRLAAGDIAALLDYRRRAPQAARAHPTEEHLLPLFVALGAAGEGAAAEHRFGGVTHEVLAMDVYRFTEPAAEAA</sequence>
<comment type="similarity">
    <text evidence="2">Belongs to the DODA-type extradiol aromatic ring-opening dioxygenase family.</text>
</comment>
<dbReference type="InterPro" id="IPR004183">
    <property type="entry name" value="Xdiol_dOase_suB"/>
</dbReference>
<dbReference type="Pfam" id="PF02900">
    <property type="entry name" value="LigB"/>
    <property type="match status" value="1"/>
</dbReference>
<dbReference type="GO" id="GO:0008198">
    <property type="term" value="F:ferrous iron binding"/>
    <property type="evidence" value="ECO:0007669"/>
    <property type="project" value="InterPro"/>
</dbReference>
<proteinExistence type="inferred from homology"/>
<keyword evidence="8" id="KW-1185">Reference proteome</keyword>
<evidence type="ECO:0000256" key="4">
    <source>
        <dbReference type="ARBA" id="ARBA00022833"/>
    </source>
</evidence>
<dbReference type="Gene3D" id="3.40.830.10">
    <property type="entry name" value="LigB-like"/>
    <property type="match status" value="1"/>
</dbReference>
<evidence type="ECO:0000256" key="2">
    <source>
        <dbReference type="ARBA" id="ARBA00007581"/>
    </source>
</evidence>
<keyword evidence="3" id="KW-0479">Metal-binding</keyword>
<dbReference type="AlphaFoldDB" id="A0A2S5TKM9"/>
<feature type="domain" description="Extradiol ring-cleavage dioxygenase class III enzyme subunit B" evidence="6">
    <location>
        <begin position="26"/>
        <end position="237"/>
    </location>
</feature>
<reference evidence="7 8" key="1">
    <citation type="submission" date="2018-02" db="EMBL/GenBank/DDBJ databases">
        <title>Genome sequencing of Solimonas sp. HR-BB.</title>
        <authorList>
            <person name="Lee Y."/>
            <person name="Jeon C.O."/>
        </authorList>
    </citation>
    <scope>NUCLEOTIDE SEQUENCE [LARGE SCALE GENOMIC DNA]</scope>
    <source>
        <strain evidence="7 8">HR-BB</strain>
    </source>
</reference>
<gene>
    <name evidence="7" type="ORF">C3942_01085</name>
</gene>
<evidence type="ECO:0000313" key="8">
    <source>
        <dbReference type="Proteomes" id="UP000238220"/>
    </source>
</evidence>
<comment type="caution">
    <text evidence="7">The sequence shown here is derived from an EMBL/GenBank/DDBJ whole genome shotgun (WGS) entry which is preliminary data.</text>
</comment>
<dbReference type="OrthoDB" id="9790889at2"/>
<keyword evidence="5" id="KW-0560">Oxidoreductase</keyword>
<dbReference type="SUPFAM" id="SSF53213">
    <property type="entry name" value="LigB-like"/>
    <property type="match status" value="1"/>
</dbReference>